<protein>
    <recommendedName>
        <fullName evidence="3">Ribbon-helix-helix protein, copG family</fullName>
    </recommendedName>
</protein>
<proteinExistence type="predicted"/>
<dbReference type="Proteomes" id="UP000254777">
    <property type="component" value="Unassembled WGS sequence"/>
</dbReference>
<dbReference type="Pfam" id="PF19807">
    <property type="entry name" value="DUF6290"/>
    <property type="match status" value="1"/>
</dbReference>
<evidence type="ECO:0000313" key="1">
    <source>
        <dbReference type="EMBL" id="SUB74564.1"/>
    </source>
</evidence>
<gene>
    <name evidence="1" type="ORF">NCTC11088_00314</name>
</gene>
<sequence>MSTISLRVPEDELNIIKSYARLNNKSLSEIIRMTMLEHIENEYDLKVFEEYEAEKAKGTLKTRPINELWEDLEI</sequence>
<dbReference type="AlphaFoldDB" id="A0A379D9C6"/>
<organism evidence="1 2">
    <name type="scientific">Peptoniphilus indolicus</name>
    <dbReference type="NCBI Taxonomy" id="33030"/>
    <lineage>
        <taxon>Bacteria</taxon>
        <taxon>Bacillati</taxon>
        <taxon>Bacillota</taxon>
        <taxon>Tissierellia</taxon>
        <taxon>Tissierellales</taxon>
        <taxon>Peptoniphilaceae</taxon>
        <taxon>Peptoniphilus</taxon>
    </lineage>
</organism>
<accession>A0A379D9C6</accession>
<dbReference type="EMBL" id="UGTH01000001">
    <property type="protein sequence ID" value="SUB74564.1"/>
    <property type="molecule type" value="Genomic_DNA"/>
</dbReference>
<evidence type="ECO:0008006" key="3">
    <source>
        <dbReference type="Google" id="ProtNLM"/>
    </source>
</evidence>
<dbReference type="InterPro" id="IPR046257">
    <property type="entry name" value="DUF6290"/>
</dbReference>
<dbReference type="NCBIfam" id="NF046040">
    <property type="entry name" value="RelB_antitoxin"/>
    <property type="match status" value="1"/>
</dbReference>
<name>A0A379D9C6_9FIRM</name>
<reference evidence="1 2" key="1">
    <citation type="submission" date="2018-06" db="EMBL/GenBank/DDBJ databases">
        <authorList>
            <consortium name="Pathogen Informatics"/>
            <person name="Doyle S."/>
        </authorList>
    </citation>
    <scope>NUCLEOTIDE SEQUENCE [LARGE SCALE GENOMIC DNA]</scope>
    <source>
        <strain evidence="1 2">NCTC11088</strain>
    </source>
</reference>
<evidence type="ECO:0000313" key="2">
    <source>
        <dbReference type="Proteomes" id="UP000254777"/>
    </source>
</evidence>
<dbReference type="RefSeq" id="WP_004823528.1">
    <property type="nucleotide sequence ID" value="NZ_UGTH01000001.1"/>
</dbReference>